<protein>
    <submittedName>
        <fullName evidence="3">Arc-like DNA binding dprotein</fullName>
    </submittedName>
</protein>
<dbReference type="InterPro" id="IPR005569">
    <property type="entry name" value="Arc_DNA-bd_dom"/>
</dbReference>
<accession>A0A4R3M8Q2</accession>
<dbReference type="SUPFAM" id="SSF47598">
    <property type="entry name" value="Ribbon-helix-helix"/>
    <property type="match status" value="1"/>
</dbReference>
<keyword evidence="4" id="KW-1185">Reference proteome</keyword>
<evidence type="ECO:0000313" key="4">
    <source>
        <dbReference type="Proteomes" id="UP000295525"/>
    </source>
</evidence>
<dbReference type="RefSeq" id="WP_132580209.1">
    <property type="nucleotide sequence ID" value="NZ_SMAJ01000003.1"/>
</dbReference>
<proteinExistence type="predicted"/>
<organism evidence="3 4">
    <name type="scientific">Paralcaligenes ureilyticus</name>
    <dbReference type="NCBI Taxonomy" id="627131"/>
    <lineage>
        <taxon>Bacteria</taxon>
        <taxon>Pseudomonadati</taxon>
        <taxon>Pseudomonadota</taxon>
        <taxon>Betaproteobacteria</taxon>
        <taxon>Burkholderiales</taxon>
        <taxon>Alcaligenaceae</taxon>
        <taxon>Paralcaligenes</taxon>
    </lineage>
</organism>
<evidence type="ECO:0000313" key="3">
    <source>
        <dbReference type="EMBL" id="TCT09482.1"/>
    </source>
</evidence>
<evidence type="ECO:0000259" key="2">
    <source>
        <dbReference type="Pfam" id="PF03869"/>
    </source>
</evidence>
<reference evidence="3 4" key="1">
    <citation type="submission" date="2019-03" db="EMBL/GenBank/DDBJ databases">
        <title>Genomic Encyclopedia of Type Strains, Phase IV (KMG-IV): sequencing the most valuable type-strain genomes for metagenomic binning, comparative biology and taxonomic classification.</title>
        <authorList>
            <person name="Goeker M."/>
        </authorList>
    </citation>
    <scope>NUCLEOTIDE SEQUENCE [LARGE SCALE GENOMIC DNA]</scope>
    <source>
        <strain evidence="3 4">DSM 24591</strain>
    </source>
</reference>
<dbReference type="InterPro" id="IPR013321">
    <property type="entry name" value="Arc_rbn_hlx_hlx"/>
</dbReference>
<feature type="coiled-coil region" evidence="1">
    <location>
        <begin position="56"/>
        <end position="83"/>
    </location>
</feature>
<sequence>MAIQDDYIKTALRLPRDLHARLLKSSEQTGKSMNAEIIARLDVSLDGERESQKKVIDSLLAKHNHLQKTVENIQASIELLTKQSKQK</sequence>
<dbReference type="GO" id="GO:0006355">
    <property type="term" value="P:regulation of DNA-templated transcription"/>
    <property type="evidence" value="ECO:0007669"/>
    <property type="project" value="InterPro"/>
</dbReference>
<dbReference type="OrthoDB" id="8821511at2"/>
<name>A0A4R3M8Q2_9BURK</name>
<dbReference type="Proteomes" id="UP000295525">
    <property type="component" value="Unassembled WGS sequence"/>
</dbReference>
<evidence type="ECO:0000256" key="1">
    <source>
        <dbReference type="SAM" id="Coils"/>
    </source>
</evidence>
<dbReference type="AlphaFoldDB" id="A0A4R3M8Q2"/>
<gene>
    <name evidence="3" type="ORF">EDC26_103100</name>
</gene>
<dbReference type="GO" id="GO:0003677">
    <property type="term" value="F:DNA binding"/>
    <property type="evidence" value="ECO:0007669"/>
    <property type="project" value="InterPro"/>
</dbReference>
<feature type="domain" description="Arc-like DNA binding" evidence="2">
    <location>
        <begin position="11"/>
        <end position="47"/>
    </location>
</feature>
<dbReference type="Gene3D" id="1.10.1220.10">
    <property type="entry name" value="Met repressor-like"/>
    <property type="match status" value="1"/>
</dbReference>
<keyword evidence="1" id="KW-0175">Coiled coil</keyword>
<dbReference type="Pfam" id="PF03869">
    <property type="entry name" value="Arc"/>
    <property type="match status" value="1"/>
</dbReference>
<dbReference type="InterPro" id="IPR010985">
    <property type="entry name" value="Ribbon_hlx_hlx"/>
</dbReference>
<comment type="caution">
    <text evidence="3">The sequence shown here is derived from an EMBL/GenBank/DDBJ whole genome shotgun (WGS) entry which is preliminary data.</text>
</comment>
<dbReference type="EMBL" id="SMAJ01000003">
    <property type="protein sequence ID" value="TCT09482.1"/>
    <property type="molecule type" value="Genomic_DNA"/>
</dbReference>